<evidence type="ECO:0000256" key="1">
    <source>
        <dbReference type="ARBA" id="ARBA00006484"/>
    </source>
</evidence>
<comment type="caution">
    <text evidence="3">The sequence shown here is derived from an EMBL/GenBank/DDBJ whole genome shotgun (WGS) entry which is preliminary data.</text>
</comment>
<dbReference type="PRINTS" id="PR00081">
    <property type="entry name" value="GDHRDH"/>
</dbReference>
<dbReference type="InterPro" id="IPR002347">
    <property type="entry name" value="SDR_fam"/>
</dbReference>
<dbReference type="FunFam" id="3.40.50.720:FF:000084">
    <property type="entry name" value="Short-chain dehydrogenase reductase"/>
    <property type="match status" value="1"/>
</dbReference>
<keyword evidence="2" id="KW-0560">Oxidoreductase</keyword>
<protein>
    <submittedName>
        <fullName evidence="3">Beta-ketoacyl-ACP reductase</fullName>
    </submittedName>
</protein>
<name>A0A4Y3KHK7_CELUD</name>
<dbReference type="CDD" id="cd05233">
    <property type="entry name" value="SDR_c"/>
    <property type="match status" value="1"/>
</dbReference>
<dbReference type="AlphaFoldDB" id="A0A4Y3KHK7"/>
<organism evidence="3 4">
    <name type="scientific">Cellulomonas uda</name>
    <dbReference type="NCBI Taxonomy" id="1714"/>
    <lineage>
        <taxon>Bacteria</taxon>
        <taxon>Bacillati</taxon>
        <taxon>Actinomycetota</taxon>
        <taxon>Actinomycetes</taxon>
        <taxon>Micrococcales</taxon>
        <taxon>Cellulomonadaceae</taxon>
        <taxon>Cellulomonas</taxon>
    </lineage>
</organism>
<comment type="similarity">
    <text evidence="1">Belongs to the short-chain dehydrogenases/reductases (SDR) family.</text>
</comment>
<dbReference type="SUPFAM" id="SSF51735">
    <property type="entry name" value="NAD(P)-binding Rossmann-fold domains"/>
    <property type="match status" value="1"/>
</dbReference>
<dbReference type="Gene3D" id="3.40.50.720">
    <property type="entry name" value="NAD(P)-binding Rossmann-like Domain"/>
    <property type="match status" value="1"/>
</dbReference>
<sequence length="259" mass="26280">MDTTQKVALVTGAHSGIGRATAIRLAADGHAVVCADVQPTDDTVAQIEAAGGTAMAVTLDVSKAADWDAAMAAVTDRFGGVDLLAAVAGVVNRLSTDTVLELTEEAWDTVLGINAKGIWLGMRAVIPSMLARGGGRIVNIASLAAHKGLQGLASYSASKGAVEALTRQASVEYGRQGILVNAIAPGTVETPINSAYLATPDGAAASLATTTIGRWGRPEELAAAVSFLLNEGSFVNGQVLLVDGGWDVSGGVSYDSTTM</sequence>
<accession>A0A4Y3KHK7</accession>
<dbReference type="InterPro" id="IPR020904">
    <property type="entry name" value="Sc_DH/Rdtase_CS"/>
</dbReference>
<dbReference type="EMBL" id="BJLP01000063">
    <property type="protein sequence ID" value="GEA82478.1"/>
    <property type="molecule type" value="Genomic_DNA"/>
</dbReference>
<dbReference type="Pfam" id="PF13561">
    <property type="entry name" value="adh_short_C2"/>
    <property type="match status" value="1"/>
</dbReference>
<keyword evidence="4" id="KW-1185">Reference proteome</keyword>
<dbReference type="Proteomes" id="UP000315842">
    <property type="component" value="Unassembled WGS sequence"/>
</dbReference>
<reference evidence="3 4" key="1">
    <citation type="submission" date="2019-06" db="EMBL/GenBank/DDBJ databases">
        <title>Whole genome shotgun sequence of Cellulomonas uda NBRC 3747.</title>
        <authorList>
            <person name="Hosoyama A."/>
            <person name="Uohara A."/>
            <person name="Ohji S."/>
            <person name="Ichikawa N."/>
        </authorList>
    </citation>
    <scope>NUCLEOTIDE SEQUENCE [LARGE SCALE GENOMIC DNA]</scope>
    <source>
        <strain evidence="3 4">NBRC 3747</strain>
    </source>
</reference>
<proteinExistence type="inferred from homology"/>
<dbReference type="PROSITE" id="PS00061">
    <property type="entry name" value="ADH_SHORT"/>
    <property type="match status" value="1"/>
</dbReference>
<gene>
    <name evidence="3" type="ORF">CUD01_29220</name>
</gene>
<evidence type="ECO:0000256" key="2">
    <source>
        <dbReference type="ARBA" id="ARBA00023002"/>
    </source>
</evidence>
<dbReference type="RefSeq" id="WP_141322220.1">
    <property type="nucleotide sequence ID" value="NZ_BJLP01000063.1"/>
</dbReference>
<dbReference type="InterPro" id="IPR036291">
    <property type="entry name" value="NAD(P)-bd_dom_sf"/>
</dbReference>
<dbReference type="GO" id="GO:0016616">
    <property type="term" value="F:oxidoreductase activity, acting on the CH-OH group of donors, NAD or NADP as acceptor"/>
    <property type="evidence" value="ECO:0007669"/>
    <property type="project" value="TreeGrafter"/>
</dbReference>
<evidence type="ECO:0000313" key="4">
    <source>
        <dbReference type="Proteomes" id="UP000315842"/>
    </source>
</evidence>
<dbReference type="PRINTS" id="PR00080">
    <property type="entry name" value="SDRFAMILY"/>
</dbReference>
<dbReference type="PANTHER" id="PTHR42760">
    <property type="entry name" value="SHORT-CHAIN DEHYDROGENASES/REDUCTASES FAMILY MEMBER"/>
    <property type="match status" value="1"/>
</dbReference>
<evidence type="ECO:0000313" key="3">
    <source>
        <dbReference type="EMBL" id="GEA82478.1"/>
    </source>
</evidence>